<gene>
    <name evidence="1" type="ORF">PanWU01x14_217400</name>
</gene>
<comment type="caution">
    <text evidence="1">The sequence shown here is derived from an EMBL/GenBank/DDBJ whole genome shotgun (WGS) entry which is preliminary data.</text>
</comment>
<protein>
    <submittedName>
        <fullName evidence="1">Uncharacterized protein</fullName>
    </submittedName>
</protein>
<evidence type="ECO:0000313" key="2">
    <source>
        <dbReference type="Proteomes" id="UP000237105"/>
    </source>
</evidence>
<accession>A0A2P5BR40</accession>
<dbReference type="AlphaFoldDB" id="A0A2P5BR40"/>
<keyword evidence="2" id="KW-1185">Reference proteome</keyword>
<dbReference type="Proteomes" id="UP000237105">
    <property type="component" value="Unassembled WGS sequence"/>
</dbReference>
<dbReference type="EMBL" id="JXTB01000235">
    <property type="protein sequence ID" value="PON51271.1"/>
    <property type="molecule type" value="Genomic_DNA"/>
</dbReference>
<sequence length="77" mass="8677">MADDMIWTIPGRLIPRAIQDGGLGDRVYVKIADPRQSTSILPQVKLDAEEKLKASSKKKVFKIDGQEILARKYPVRL</sequence>
<reference evidence="2" key="1">
    <citation type="submission" date="2016-06" db="EMBL/GenBank/DDBJ databases">
        <title>Parallel loss of symbiosis genes in relatives of nitrogen-fixing non-legume Parasponia.</title>
        <authorList>
            <person name="Van Velzen R."/>
            <person name="Holmer R."/>
            <person name="Bu F."/>
            <person name="Rutten L."/>
            <person name="Van Zeijl A."/>
            <person name="Liu W."/>
            <person name="Santuari L."/>
            <person name="Cao Q."/>
            <person name="Sharma T."/>
            <person name="Shen D."/>
            <person name="Roswanjaya Y."/>
            <person name="Wardhani T."/>
            <person name="Kalhor M.S."/>
            <person name="Jansen J."/>
            <person name="Van den Hoogen J."/>
            <person name="Gungor B."/>
            <person name="Hartog M."/>
            <person name="Hontelez J."/>
            <person name="Verver J."/>
            <person name="Yang W.-C."/>
            <person name="Schijlen E."/>
            <person name="Repin R."/>
            <person name="Schilthuizen M."/>
            <person name="Schranz E."/>
            <person name="Heidstra R."/>
            <person name="Miyata K."/>
            <person name="Fedorova E."/>
            <person name="Kohlen W."/>
            <person name="Bisseling T."/>
            <person name="Smit S."/>
            <person name="Geurts R."/>
        </authorList>
    </citation>
    <scope>NUCLEOTIDE SEQUENCE [LARGE SCALE GENOMIC DNA]</scope>
    <source>
        <strain evidence="2">cv. WU1-14</strain>
    </source>
</reference>
<evidence type="ECO:0000313" key="1">
    <source>
        <dbReference type="EMBL" id="PON51271.1"/>
    </source>
</evidence>
<name>A0A2P5BR40_PARAD</name>
<organism evidence="1 2">
    <name type="scientific">Parasponia andersonii</name>
    <name type="common">Sponia andersonii</name>
    <dbReference type="NCBI Taxonomy" id="3476"/>
    <lineage>
        <taxon>Eukaryota</taxon>
        <taxon>Viridiplantae</taxon>
        <taxon>Streptophyta</taxon>
        <taxon>Embryophyta</taxon>
        <taxon>Tracheophyta</taxon>
        <taxon>Spermatophyta</taxon>
        <taxon>Magnoliopsida</taxon>
        <taxon>eudicotyledons</taxon>
        <taxon>Gunneridae</taxon>
        <taxon>Pentapetalae</taxon>
        <taxon>rosids</taxon>
        <taxon>fabids</taxon>
        <taxon>Rosales</taxon>
        <taxon>Cannabaceae</taxon>
        <taxon>Parasponia</taxon>
    </lineage>
</organism>
<proteinExistence type="predicted"/>